<organism evidence="1 2">
    <name type="scientific">Ricinus communis</name>
    <name type="common">Castor bean</name>
    <dbReference type="NCBI Taxonomy" id="3988"/>
    <lineage>
        <taxon>Eukaryota</taxon>
        <taxon>Viridiplantae</taxon>
        <taxon>Streptophyta</taxon>
        <taxon>Embryophyta</taxon>
        <taxon>Tracheophyta</taxon>
        <taxon>Spermatophyta</taxon>
        <taxon>Magnoliopsida</taxon>
        <taxon>eudicotyledons</taxon>
        <taxon>Gunneridae</taxon>
        <taxon>Pentapetalae</taxon>
        <taxon>rosids</taxon>
        <taxon>fabids</taxon>
        <taxon>Malpighiales</taxon>
        <taxon>Euphorbiaceae</taxon>
        <taxon>Acalyphoideae</taxon>
        <taxon>Acalypheae</taxon>
        <taxon>Ricinus</taxon>
    </lineage>
</organism>
<evidence type="ECO:0000313" key="1">
    <source>
        <dbReference type="EMBL" id="EEF30998.1"/>
    </source>
</evidence>
<sequence>MDIRIPGMIIDVIMKCLSSSSMQITWNGGLTSSFIPSRGVRQGDSLSPYLFMLCMKRLSHAINLEVALSFPNFSSRITWCYSLKLQLSRLSLLNWSSRNFVTAGVSKLAKQNLRCIFPEM</sequence>
<dbReference type="AlphaFoldDB" id="B9SZF9"/>
<keyword evidence="2" id="KW-1185">Reference proteome</keyword>
<gene>
    <name evidence="1" type="ORF">RCOM_0645140</name>
</gene>
<dbReference type="eggNOG" id="KOG1075">
    <property type="taxonomic scope" value="Eukaryota"/>
</dbReference>
<dbReference type="Proteomes" id="UP000008311">
    <property type="component" value="Unassembled WGS sequence"/>
</dbReference>
<accession>B9SZF9</accession>
<proteinExistence type="predicted"/>
<reference evidence="2" key="1">
    <citation type="journal article" date="2010" name="Nat. Biotechnol.">
        <title>Draft genome sequence of the oilseed species Ricinus communis.</title>
        <authorList>
            <person name="Chan A.P."/>
            <person name="Crabtree J."/>
            <person name="Zhao Q."/>
            <person name="Lorenzi H."/>
            <person name="Orvis J."/>
            <person name="Puiu D."/>
            <person name="Melake-Berhan A."/>
            <person name="Jones K.M."/>
            <person name="Redman J."/>
            <person name="Chen G."/>
            <person name="Cahoon E.B."/>
            <person name="Gedil M."/>
            <person name="Stanke M."/>
            <person name="Haas B.J."/>
            <person name="Wortman J.R."/>
            <person name="Fraser-Liggett C.M."/>
            <person name="Ravel J."/>
            <person name="Rabinowicz P.D."/>
        </authorList>
    </citation>
    <scope>NUCLEOTIDE SEQUENCE [LARGE SCALE GENOMIC DNA]</scope>
    <source>
        <strain evidence="2">cv. Hale</strain>
    </source>
</reference>
<name>B9SZF9_RICCO</name>
<dbReference type="InParanoid" id="B9SZF9"/>
<protein>
    <submittedName>
        <fullName evidence="1">Uncharacterized protein</fullName>
    </submittedName>
</protein>
<evidence type="ECO:0000313" key="2">
    <source>
        <dbReference type="Proteomes" id="UP000008311"/>
    </source>
</evidence>
<dbReference type="EMBL" id="EQ974276">
    <property type="protein sequence ID" value="EEF30998.1"/>
    <property type="molecule type" value="Genomic_DNA"/>
</dbReference>